<name>A0A0C2EWM8_9PSED</name>
<protein>
    <submittedName>
        <fullName evidence="2">Uncharacterized protein</fullName>
    </submittedName>
</protein>
<keyword evidence="3" id="KW-1185">Reference proteome</keyword>
<dbReference type="PATRIC" id="fig|226910.6.peg.3077"/>
<dbReference type="EMBL" id="JXDG01000040">
    <property type="protein sequence ID" value="KIH83138.1"/>
    <property type="molecule type" value="Genomic_DNA"/>
</dbReference>
<sequence>MAFRRESRYGAATFHGTGDQQDPGVGERDIRCRLIFHMRFFDFSSGKWWVVYNGKISNRQMFA</sequence>
<reference evidence="2 3" key="1">
    <citation type="submission" date="2015-01" db="EMBL/GenBank/DDBJ databases">
        <title>Complete genome of Pseudomonas batumici UCM B-321 producer of the batumin antibiotic with strong antistaphilococcal and potential anticancer activity.</title>
        <authorList>
            <person name="Klochko V.V."/>
            <person name="Zelena L.B."/>
            <person name="Elena K.A."/>
            <person name="Reva O.N."/>
        </authorList>
    </citation>
    <scope>NUCLEOTIDE SEQUENCE [LARGE SCALE GENOMIC DNA]</scope>
    <source>
        <strain evidence="2 3">UCM B-321</strain>
    </source>
</reference>
<organism evidence="2 3">
    <name type="scientific">Pseudomonas batumici</name>
    <dbReference type="NCBI Taxonomy" id="226910"/>
    <lineage>
        <taxon>Bacteria</taxon>
        <taxon>Pseudomonadati</taxon>
        <taxon>Pseudomonadota</taxon>
        <taxon>Gammaproteobacteria</taxon>
        <taxon>Pseudomonadales</taxon>
        <taxon>Pseudomonadaceae</taxon>
        <taxon>Pseudomonas</taxon>
    </lineage>
</organism>
<gene>
    <name evidence="2" type="ORF">UCMB321_3088</name>
</gene>
<evidence type="ECO:0000313" key="2">
    <source>
        <dbReference type="EMBL" id="KIH83138.1"/>
    </source>
</evidence>
<evidence type="ECO:0000256" key="1">
    <source>
        <dbReference type="SAM" id="MobiDB-lite"/>
    </source>
</evidence>
<dbReference type="STRING" id="226910.UCMB321_3088"/>
<dbReference type="AlphaFoldDB" id="A0A0C2EWM8"/>
<dbReference type="Proteomes" id="UP000031535">
    <property type="component" value="Unassembled WGS sequence"/>
</dbReference>
<evidence type="ECO:0000313" key="3">
    <source>
        <dbReference type="Proteomes" id="UP000031535"/>
    </source>
</evidence>
<proteinExistence type="predicted"/>
<comment type="caution">
    <text evidence="2">The sequence shown here is derived from an EMBL/GenBank/DDBJ whole genome shotgun (WGS) entry which is preliminary data.</text>
</comment>
<accession>A0A0C2EWM8</accession>
<feature type="region of interest" description="Disordered" evidence="1">
    <location>
        <begin position="1"/>
        <end position="24"/>
    </location>
</feature>